<accession>A0ABS9UUC1</accession>
<dbReference type="EMBL" id="JAKZGS010000041">
    <property type="protein sequence ID" value="MCH7400206.1"/>
    <property type="molecule type" value="Genomic_DNA"/>
</dbReference>
<evidence type="ECO:0000256" key="1">
    <source>
        <dbReference type="SAM" id="Phobius"/>
    </source>
</evidence>
<evidence type="ECO:0000313" key="3">
    <source>
        <dbReference type="EMBL" id="MCH7400206.1"/>
    </source>
</evidence>
<evidence type="ECO:0000313" key="4">
    <source>
        <dbReference type="Proteomes" id="UP001165488"/>
    </source>
</evidence>
<keyword evidence="1" id="KW-0472">Membrane</keyword>
<name>A0ABS9UUC1_9BACT</name>
<proteinExistence type="predicted"/>
<dbReference type="Proteomes" id="UP001165488">
    <property type="component" value="Unassembled WGS sequence"/>
</dbReference>
<comment type="caution">
    <text evidence="3">The sequence shown here is derived from an EMBL/GenBank/DDBJ whole genome shotgun (WGS) entry which is preliminary data.</text>
</comment>
<feature type="transmembrane region" description="Helical" evidence="1">
    <location>
        <begin position="6"/>
        <end position="23"/>
    </location>
</feature>
<reference evidence="3" key="1">
    <citation type="submission" date="2022-03" db="EMBL/GenBank/DDBJ databases">
        <title>De novo assembled genomes of Belliella spp. (Cyclobacteriaceae) strains.</title>
        <authorList>
            <person name="Szabo A."/>
            <person name="Korponai K."/>
            <person name="Felfoldi T."/>
        </authorList>
    </citation>
    <scope>NUCLEOTIDE SEQUENCE</scope>
    <source>
        <strain evidence="3">DSM 107340</strain>
    </source>
</reference>
<protein>
    <submittedName>
        <fullName evidence="3">Uncharacterized protein</fullName>
    </submittedName>
</protein>
<keyword evidence="1" id="KW-0812">Transmembrane</keyword>
<keyword evidence="4" id="KW-1185">Reference proteome</keyword>
<organism evidence="3 4">
    <name type="scientific">Belliella calami</name>
    <dbReference type="NCBI Taxonomy" id="2923436"/>
    <lineage>
        <taxon>Bacteria</taxon>
        <taxon>Pseudomonadati</taxon>
        <taxon>Bacteroidota</taxon>
        <taxon>Cytophagia</taxon>
        <taxon>Cytophagales</taxon>
        <taxon>Cyclobacteriaceae</taxon>
        <taxon>Belliella</taxon>
    </lineage>
</organism>
<gene>
    <name evidence="2" type="ORF">MM236_13600</name>
    <name evidence="3" type="ORF">MM236_19600</name>
</gene>
<sequence>MKKKTFQFLIIVASFLLSLMIFNDWDDFKRGLKGERSLQKSENTN</sequence>
<dbReference type="RefSeq" id="WP_241275536.1">
    <property type="nucleotide sequence ID" value="NZ_JAKZGS010000011.1"/>
</dbReference>
<dbReference type="EMBL" id="JAKZGS010000011">
    <property type="protein sequence ID" value="MCH7399034.1"/>
    <property type="molecule type" value="Genomic_DNA"/>
</dbReference>
<evidence type="ECO:0000313" key="2">
    <source>
        <dbReference type="EMBL" id="MCH7399034.1"/>
    </source>
</evidence>
<keyword evidence="1" id="KW-1133">Transmembrane helix</keyword>